<evidence type="ECO:0000259" key="4">
    <source>
        <dbReference type="PROSITE" id="PS50975"/>
    </source>
</evidence>
<dbReference type="Pfam" id="PF14305">
    <property type="entry name" value="ATPgrasp_TupA"/>
    <property type="match status" value="1"/>
</dbReference>
<evidence type="ECO:0000256" key="1">
    <source>
        <dbReference type="PROSITE-ProRule" id="PRU00409"/>
    </source>
</evidence>
<keyword evidence="1" id="KW-0067">ATP-binding</keyword>
<keyword evidence="2" id="KW-0175">Coiled coil</keyword>
<evidence type="ECO:0000313" key="6">
    <source>
        <dbReference type="Proteomes" id="UP001501736"/>
    </source>
</evidence>
<name>A0ABP6RIP2_9MICC</name>
<proteinExistence type="predicted"/>
<dbReference type="InterPro" id="IPR011761">
    <property type="entry name" value="ATP-grasp"/>
</dbReference>
<dbReference type="SUPFAM" id="SSF56059">
    <property type="entry name" value="Glutathione synthetase ATP-binding domain-like"/>
    <property type="match status" value="1"/>
</dbReference>
<evidence type="ECO:0000256" key="2">
    <source>
        <dbReference type="SAM" id="Coils"/>
    </source>
</evidence>
<evidence type="ECO:0000256" key="3">
    <source>
        <dbReference type="SAM" id="MobiDB-lite"/>
    </source>
</evidence>
<keyword evidence="1" id="KW-0547">Nucleotide-binding</keyword>
<protein>
    <recommendedName>
        <fullName evidence="4">ATP-grasp domain-containing protein</fullName>
    </recommendedName>
</protein>
<feature type="coiled-coil region" evidence="2">
    <location>
        <begin position="15"/>
        <end position="42"/>
    </location>
</feature>
<dbReference type="InterPro" id="IPR029465">
    <property type="entry name" value="ATPgrasp_TupA"/>
</dbReference>
<keyword evidence="6" id="KW-1185">Reference proteome</keyword>
<accession>A0ABP6RIP2</accession>
<feature type="region of interest" description="Disordered" evidence="3">
    <location>
        <begin position="436"/>
        <end position="481"/>
    </location>
</feature>
<gene>
    <name evidence="5" type="ORF">GCM10020260_24880</name>
</gene>
<sequence length="481" mass="53766">MSRIPDAVRRRIPPLARRDRRIARLESDLARARRLRDAADVRLDHARTELTRVRAETEEEIDRIGRHAAQETSRLREAMNLQRRQARRTRATLDRETRDVERLGRELEQTEERRKDFETRLRHPSFRTRLSASLAALSLSRDRSWHDSSTQAQLTVKLRNYALAQSHGIAVPTVHAVWDSPEAVDLSGIDAERLVLKADRGHSGRAVIPLERDADGWHTLDGAETLVDGRPTSQMIDRLRSGGAGPYFAEQFLASETGETLPADIKVYTCYGEILQVLVMQTDGVDAHERGAFTRRYFDADGESLGRVLPRVTLSSDMPRPEPWEELLDAARRLSVAVGRPFVRVDLYTTDRGPVLGELTPTPGGIQLYRLDHDLAMGAAWADAEVRLERDVACGRPVGTLFGEHEYTWWYDAVAGDGGPEDPSTWPRRQACAEVPYTPPRVEDRATILPTADDSEDGREASAGDAVSPGASPGDDGPARR</sequence>
<dbReference type="EMBL" id="BAAAYG010000014">
    <property type="protein sequence ID" value="GAA3287765.1"/>
    <property type="molecule type" value="Genomic_DNA"/>
</dbReference>
<dbReference type="RefSeq" id="WP_344721883.1">
    <property type="nucleotide sequence ID" value="NZ_BAAAYG010000014.1"/>
</dbReference>
<dbReference type="PROSITE" id="PS50975">
    <property type="entry name" value="ATP_GRASP"/>
    <property type="match status" value="1"/>
</dbReference>
<comment type="caution">
    <text evidence="5">The sequence shown here is derived from an EMBL/GenBank/DDBJ whole genome shotgun (WGS) entry which is preliminary data.</text>
</comment>
<evidence type="ECO:0000313" key="5">
    <source>
        <dbReference type="EMBL" id="GAA3287765.1"/>
    </source>
</evidence>
<reference evidence="6" key="1">
    <citation type="journal article" date="2019" name="Int. J. Syst. Evol. Microbiol.">
        <title>The Global Catalogue of Microorganisms (GCM) 10K type strain sequencing project: providing services to taxonomists for standard genome sequencing and annotation.</title>
        <authorList>
            <consortium name="The Broad Institute Genomics Platform"/>
            <consortium name="The Broad Institute Genome Sequencing Center for Infectious Disease"/>
            <person name="Wu L."/>
            <person name="Ma J."/>
        </authorList>
    </citation>
    <scope>NUCLEOTIDE SEQUENCE [LARGE SCALE GENOMIC DNA]</scope>
    <source>
        <strain evidence="6">JCM 11483</strain>
    </source>
</reference>
<organism evidence="5 6">
    <name type="scientific">Nesterenkonia halobia</name>
    <dbReference type="NCBI Taxonomy" id="37922"/>
    <lineage>
        <taxon>Bacteria</taxon>
        <taxon>Bacillati</taxon>
        <taxon>Actinomycetota</taxon>
        <taxon>Actinomycetes</taxon>
        <taxon>Micrococcales</taxon>
        <taxon>Micrococcaceae</taxon>
        <taxon>Nesterenkonia</taxon>
    </lineage>
</organism>
<feature type="coiled-coil region" evidence="2">
    <location>
        <begin position="76"/>
        <end position="120"/>
    </location>
</feature>
<feature type="domain" description="ATP-grasp" evidence="4">
    <location>
        <begin position="161"/>
        <end position="390"/>
    </location>
</feature>
<dbReference type="Proteomes" id="UP001501736">
    <property type="component" value="Unassembled WGS sequence"/>
</dbReference>